<reference evidence="9 12" key="2">
    <citation type="submission" date="2020-07" db="EMBL/GenBank/DDBJ databases">
        <title>Sequencing the genomes of 1000 actinobacteria strains.</title>
        <authorList>
            <person name="Klenk H.-P."/>
        </authorList>
    </citation>
    <scope>NUCLEOTIDE SEQUENCE [LARGE SCALE GENOMIC DNA]</scope>
    <source>
        <strain evidence="9 12">DSM 23870</strain>
    </source>
</reference>
<feature type="transmembrane region" description="Helical" evidence="7">
    <location>
        <begin position="173"/>
        <end position="197"/>
    </location>
</feature>
<dbReference type="SUPFAM" id="SSF161098">
    <property type="entry name" value="MetI-like"/>
    <property type="match status" value="1"/>
</dbReference>
<feature type="transmembrane region" description="Helical" evidence="7">
    <location>
        <begin position="277"/>
        <end position="303"/>
    </location>
</feature>
<evidence type="ECO:0000313" key="9">
    <source>
        <dbReference type="EMBL" id="NYD68070.1"/>
    </source>
</evidence>
<dbReference type="Pfam" id="PF00528">
    <property type="entry name" value="BPD_transp_1"/>
    <property type="match status" value="1"/>
</dbReference>
<feature type="transmembrane region" description="Helical" evidence="7">
    <location>
        <begin position="139"/>
        <end position="161"/>
    </location>
</feature>
<dbReference type="Pfam" id="PF19300">
    <property type="entry name" value="BPD_transp_1_N"/>
    <property type="match status" value="1"/>
</dbReference>
<dbReference type="EMBL" id="JACCBI010000001">
    <property type="protein sequence ID" value="NYD68070.1"/>
    <property type="molecule type" value="Genomic_DNA"/>
</dbReference>
<dbReference type="InterPro" id="IPR045621">
    <property type="entry name" value="BPD_transp_1_N"/>
</dbReference>
<protein>
    <submittedName>
        <fullName evidence="10">ABC transporter permease</fullName>
    </submittedName>
    <submittedName>
        <fullName evidence="9">Peptide/nickel transport system permease protein</fullName>
    </submittedName>
</protein>
<evidence type="ECO:0000256" key="6">
    <source>
        <dbReference type="ARBA" id="ARBA00023136"/>
    </source>
</evidence>
<evidence type="ECO:0000256" key="2">
    <source>
        <dbReference type="ARBA" id="ARBA00022448"/>
    </source>
</evidence>
<name>A0A4Q2M6Y7_9MICO</name>
<comment type="caution">
    <text evidence="10">The sequence shown here is derived from an EMBL/GenBank/DDBJ whole genome shotgun (WGS) entry which is preliminary data.</text>
</comment>
<sequence length="321" mass="34056">MKLARYLVLRFAQAILVLWVTFTIVFLAIASLPSDPVTIYLATDAGGDPELIEQLRSYYGYDRPWYEQYAVQLGNLLRGDFGFSLSSGQPVLERIGDVIGSTLALAGTALLIAIIFSLLIAAGAYLLRSRRIHGTIVAIPSFFSAVPVFWLGIIALGFFSFQLRVLSLFPDGSFLSLVIPAAVLAIPVSAPIAQVLVTSGEQSAELPFVKTARAKGAAPGRVFRSHVLRSSLGPAVTVVSTAIGVLVAGAVITETVFARPGLGSVLLKAVVAQDIPLVQGLVFLSTLVVVIVSLIVDVLLPVIDPRVLRGRLSPGVPRLAS</sequence>
<organism evidence="10 11">
    <name type="scientific">Agromyces atrinae</name>
    <dbReference type="NCBI Taxonomy" id="592376"/>
    <lineage>
        <taxon>Bacteria</taxon>
        <taxon>Bacillati</taxon>
        <taxon>Actinomycetota</taxon>
        <taxon>Actinomycetes</taxon>
        <taxon>Micrococcales</taxon>
        <taxon>Microbacteriaceae</taxon>
        <taxon>Agromyces</taxon>
    </lineage>
</organism>
<dbReference type="Gene3D" id="1.10.3720.10">
    <property type="entry name" value="MetI-like"/>
    <property type="match status" value="1"/>
</dbReference>
<dbReference type="Proteomes" id="UP000292686">
    <property type="component" value="Unassembled WGS sequence"/>
</dbReference>
<evidence type="ECO:0000259" key="8">
    <source>
        <dbReference type="PROSITE" id="PS50928"/>
    </source>
</evidence>
<dbReference type="GO" id="GO:0055085">
    <property type="term" value="P:transmembrane transport"/>
    <property type="evidence" value="ECO:0007669"/>
    <property type="project" value="InterPro"/>
</dbReference>
<dbReference type="RefSeq" id="WP_129172044.1">
    <property type="nucleotide sequence ID" value="NZ_JACCBI010000001.1"/>
</dbReference>
<keyword evidence="11" id="KW-1185">Reference proteome</keyword>
<evidence type="ECO:0000313" key="11">
    <source>
        <dbReference type="Proteomes" id="UP000292686"/>
    </source>
</evidence>
<dbReference type="EMBL" id="SDPM01000001">
    <property type="protein sequence ID" value="RXZ87779.1"/>
    <property type="molecule type" value="Genomic_DNA"/>
</dbReference>
<dbReference type="AlphaFoldDB" id="A0A4Q2M6Y7"/>
<dbReference type="InterPro" id="IPR035906">
    <property type="entry name" value="MetI-like_sf"/>
</dbReference>
<keyword evidence="6 7" id="KW-0472">Membrane</keyword>
<feature type="transmembrane region" description="Helical" evidence="7">
    <location>
        <begin position="231"/>
        <end position="257"/>
    </location>
</feature>
<evidence type="ECO:0000313" key="10">
    <source>
        <dbReference type="EMBL" id="RXZ87779.1"/>
    </source>
</evidence>
<dbReference type="PROSITE" id="PS50928">
    <property type="entry name" value="ABC_TM1"/>
    <property type="match status" value="1"/>
</dbReference>
<dbReference type="Proteomes" id="UP000581087">
    <property type="component" value="Unassembled WGS sequence"/>
</dbReference>
<keyword evidence="3" id="KW-1003">Cell membrane</keyword>
<evidence type="ECO:0000256" key="7">
    <source>
        <dbReference type="RuleBase" id="RU363032"/>
    </source>
</evidence>
<evidence type="ECO:0000256" key="5">
    <source>
        <dbReference type="ARBA" id="ARBA00022989"/>
    </source>
</evidence>
<proteinExistence type="inferred from homology"/>
<comment type="subcellular location">
    <subcellularLocation>
        <location evidence="1 7">Cell membrane</location>
        <topology evidence="1 7">Multi-pass membrane protein</topology>
    </subcellularLocation>
</comment>
<evidence type="ECO:0000256" key="3">
    <source>
        <dbReference type="ARBA" id="ARBA00022475"/>
    </source>
</evidence>
<reference evidence="10 11" key="1">
    <citation type="submission" date="2019-01" db="EMBL/GenBank/DDBJ databases">
        <title>Agromyces.</title>
        <authorList>
            <person name="Li J."/>
        </authorList>
    </citation>
    <scope>NUCLEOTIDE SEQUENCE [LARGE SCALE GENOMIC DNA]</scope>
    <source>
        <strain evidence="10 11">DSM 23870</strain>
    </source>
</reference>
<accession>A0A4Q2M6Y7</accession>
<feature type="domain" description="ABC transmembrane type-1" evidence="8">
    <location>
        <begin position="99"/>
        <end position="300"/>
    </location>
</feature>
<evidence type="ECO:0000313" key="12">
    <source>
        <dbReference type="Proteomes" id="UP000581087"/>
    </source>
</evidence>
<feature type="transmembrane region" description="Helical" evidence="7">
    <location>
        <begin position="103"/>
        <end position="127"/>
    </location>
</feature>
<keyword evidence="4 7" id="KW-0812">Transmembrane</keyword>
<evidence type="ECO:0000256" key="1">
    <source>
        <dbReference type="ARBA" id="ARBA00004651"/>
    </source>
</evidence>
<dbReference type="InterPro" id="IPR000515">
    <property type="entry name" value="MetI-like"/>
</dbReference>
<dbReference type="PANTHER" id="PTHR43163:SF6">
    <property type="entry name" value="DIPEPTIDE TRANSPORT SYSTEM PERMEASE PROTEIN DPPB-RELATED"/>
    <property type="match status" value="1"/>
</dbReference>
<dbReference type="CDD" id="cd06261">
    <property type="entry name" value="TM_PBP2"/>
    <property type="match status" value="1"/>
</dbReference>
<evidence type="ECO:0000256" key="4">
    <source>
        <dbReference type="ARBA" id="ARBA00022692"/>
    </source>
</evidence>
<gene>
    <name evidence="9" type="ORF">BJ972_002589</name>
    <name evidence="10" type="ORF">ESP50_00815</name>
</gene>
<dbReference type="OrthoDB" id="9778910at2"/>
<dbReference type="PANTHER" id="PTHR43163">
    <property type="entry name" value="DIPEPTIDE TRANSPORT SYSTEM PERMEASE PROTEIN DPPB-RELATED"/>
    <property type="match status" value="1"/>
</dbReference>
<keyword evidence="5 7" id="KW-1133">Transmembrane helix</keyword>
<comment type="similarity">
    <text evidence="7">Belongs to the binding-protein-dependent transport system permease family.</text>
</comment>
<keyword evidence="2 7" id="KW-0813">Transport</keyword>
<dbReference type="GO" id="GO:0005886">
    <property type="term" value="C:plasma membrane"/>
    <property type="evidence" value="ECO:0007669"/>
    <property type="project" value="UniProtKB-SubCell"/>
</dbReference>
<feature type="transmembrane region" description="Helical" evidence="7">
    <location>
        <begin position="7"/>
        <end position="30"/>
    </location>
</feature>